<feature type="transmembrane region" description="Helical" evidence="1">
    <location>
        <begin position="375"/>
        <end position="399"/>
    </location>
</feature>
<dbReference type="EMBL" id="BRYA01000292">
    <property type="protein sequence ID" value="GMI46294.1"/>
    <property type="molecule type" value="Genomic_DNA"/>
</dbReference>
<protein>
    <submittedName>
        <fullName evidence="2">Uncharacterized protein</fullName>
    </submittedName>
</protein>
<evidence type="ECO:0000256" key="1">
    <source>
        <dbReference type="SAM" id="Phobius"/>
    </source>
</evidence>
<dbReference type="OrthoDB" id="10352535at2759"/>
<keyword evidence="1" id="KW-0472">Membrane</keyword>
<feature type="transmembrane region" description="Helical" evidence="1">
    <location>
        <begin position="335"/>
        <end position="355"/>
    </location>
</feature>
<name>A0A9W7GK00_9STRA</name>
<reference evidence="3" key="1">
    <citation type="journal article" date="2023" name="Commun. Biol.">
        <title>Genome analysis of Parmales, the sister group of diatoms, reveals the evolutionary specialization of diatoms from phago-mixotrophs to photoautotrophs.</title>
        <authorList>
            <person name="Ban H."/>
            <person name="Sato S."/>
            <person name="Yoshikawa S."/>
            <person name="Yamada K."/>
            <person name="Nakamura Y."/>
            <person name="Ichinomiya M."/>
            <person name="Sato N."/>
            <person name="Blanc-Mathieu R."/>
            <person name="Endo H."/>
            <person name="Kuwata A."/>
            <person name="Ogata H."/>
        </authorList>
    </citation>
    <scope>NUCLEOTIDE SEQUENCE [LARGE SCALE GENOMIC DNA]</scope>
</reference>
<keyword evidence="1" id="KW-0812">Transmembrane</keyword>
<accession>A0A9W7GK00</accession>
<proteinExistence type="predicted"/>
<sequence>MIGPPILRPRISPLYVVDDSESCREPLSPSNSSSEKYIASSASARGKVAKEVSVSMCEASENAKSLRELYQLIFYYAMGAKAHPASKKKTGDWWMMQHKVSNVLALFGFPIMCGKVVDDSRATSGILTALAFIFGANCTMKKWNMKRWVEDGGTVDRVILGLNDKDALEVMKYCELFLRNFTGDPRTNMGKYLPLKSGVFILFWAAPFVLPYLIHGTKSETYGTGETLFFTFFLLLNLMSYNYSAGATTFCTFMPSAFAMKLRALAYSDFLHSLWEIDEDGLALKEEDMEVELLEGGESRGFETRSDMEKLNASIEAFNKLKATAREFSLGFQNFFVIAEFMLVPAFVLSGFLIYQKLYSSDLDTRDVCIVVLGSIHFILSLSISVGLFLHGIAVTTALEKATHSVEQVRDKNILKAELAEATSRVLFRKQLEVFHRHVKESELGFVPYKIRIESRLAVTLFYVMVSIGLTIYIEIIL</sequence>
<keyword evidence="1" id="KW-1133">Transmembrane helix</keyword>
<dbReference type="AlphaFoldDB" id="A0A9W7GK00"/>
<keyword evidence="3" id="KW-1185">Reference proteome</keyword>
<feature type="transmembrane region" description="Helical" evidence="1">
    <location>
        <begin position="195"/>
        <end position="215"/>
    </location>
</feature>
<evidence type="ECO:0000313" key="2">
    <source>
        <dbReference type="EMBL" id="GMI46294.1"/>
    </source>
</evidence>
<dbReference type="Proteomes" id="UP001165065">
    <property type="component" value="Unassembled WGS sequence"/>
</dbReference>
<evidence type="ECO:0000313" key="3">
    <source>
        <dbReference type="Proteomes" id="UP001165065"/>
    </source>
</evidence>
<feature type="transmembrane region" description="Helical" evidence="1">
    <location>
        <begin position="457"/>
        <end position="477"/>
    </location>
</feature>
<feature type="transmembrane region" description="Helical" evidence="1">
    <location>
        <begin position="123"/>
        <end position="140"/>
    </location>
</feature>
<organism evidence="2 3">
    <name type="scientific">Triparma columacea</name>
    <dbReference type="NCBI Taxonomy" id="722753"/>
    <lineage>
        <taxon>Eukaryota</taxon>
        <taxon>Sar</taxon>
        <taxon>Stramenopiles</taxon>
        <taxon>Ochrophyta</taxon>
        <taxon>Bolidophyceae</taxon>
        <taxon>Parmales</taxon>
        <taxon>Triparmaceae</taxon>
        <taxon>Triparma</taxon>
    </lineage>
</organism>
<gene>
    <name evidence="2" type="ORF">TrCOL_g2766</name>
</gene>
<feature type="transmembrane region" description="Helical" evidence="1">
    <location>
        <begin position="227"/>
        <end position="253"/>
    </location>
</feature>
<comment type="caution">
    <text evidence="2">The sequence shown here is derived from an EMBL/GenBank/DDBJ whole genome shotgun (WGS) entry which is preliminary data.</text>
</comment>